<organism evidence="1 2">
    <name type="scientific">Acaulospora colombiana</name>
    <dbReference type="NCBI Taxonomy" id="27376"/>
    <lineage>
        <taxon>Eukaryota</taxon>
        <taxon>Fungi</taxon>
        <taxon>Fungi incertae sedis</taxon>
        <taxon>Mucoromycota</taxon>
        <taxon>Glomeromycotina</taxon>
        <taxon>Glomeromycetes</taxon>
        <taxon>Diversisporales</taxon>
        <taxon>Acaulosporaceae</taxon>
        <taxon>Acaulospora</taxon>
    </lineage>
</organism>
<sequence>DRIKYTILALVTIASLIYLVITFLPWIFPACPLQTPITEGTPWIRRPMVRVQWLGSSIRRSESEGYNTLKEFVALYHELRSIPEPQELQAQILAWVISSTLDEKVLKEALKALAGKAPTIPNAGPNLEERRRVDLYPLVPHDATRDTGYFKRELERFSLRIPLACVLRLHILMNCNADDADTNWQGDILGLIKTVNDPSFSWMQESVIFRGDLYRTDDRPGDIRALSHQLGRSNSHYLASNWTRDYMTVPQSLCKLCLDEDSGVREGAIEALMRTSADHQLCLGFESAFEELVTAGHRDQTPRILAAMTAFVQDDNLRKHMKRGTTLLMKLVENEQHECWDSSVPRKCKRSLVVQQDASLHE</sequence>
<feature type="non-terminal residue" evidence="1">
    <location>
        <position position="362"/>
    </location>
</feature>
<dbReference type="EMBL" id="CAJVPT010041117">
    <property type="protein sequence ID" value="CAG8727156.1"/>
    <property type="molecule type" value="Genomic_DNA"/>
</dbReference>
<name>A0ACA9PYB9_9GLOM</name>
<accession>A0ACA9PYB9</accession>
<keyword evidence="2" id="KW-1185">Reference proteome</keyword>
<reference evidence="1" key="1">
    <citation type="submission" date="2021-06" db="EMBL/GenBank/DDBJ databases">
        <authorList>
            <person name="Kallberg Y."/>
            <person name="Tangrot J."/>
            <person name="Rosling A."/>
        </authorList>
    </citation>
    <scope>NUCLEOTIDE SEQUENCE</scope>
    <source>
        <strain evidence="1">CL356</strain>
    </source>
</reference>
<feature type="non-terminal residue" evidence="1">
    <location>
        <position position="1"/>
    </location>
</feature>
<gene>
    <name evidence="1" type="ORF">ACOLOM_LOCUS11433</name>
</gene>
<evidence type="ECO:0000313" key="2">
    <source>
        <dbReference type="Proteomes" id="UP000789525"/>
    </source>
</evidence>
<dbReference type="Proteomes" id="UP000789525">
    <property type="component" value="Unassembled WGS sequence"/>
</dbReference>
<protein>
    <submittedName>
        <fullName evidence="1">10919_t:CDS:1</fullName>
    </submittedName>
</protein>
<comment type="caution">
    <text evidence="1">The sequence shown here is derived from an EMBL/GenBank/DDBJ whole genome shotgun (WGS) entry which is preliminary data.</text>
</comment>
<proteinExistence type="predicted"/>
<evidence type="ECO:0000313" key="1">
    <source>
        <dbReference type="EMBL" id="CAG8727156.1"/>
    </source>
</evidence>